<keyword evidence="2" id="KW-0732">Signal</keyword>
<evidence type="ECO:0000256" key="2">
    <source>
        <dbReference type="SAM" id="SignalP"/>
    </source>
</evidence>
<keyword evidence="3" id="KW-0645">Protease</keyword>
<organism evidence="3 4">
    <name type="scientific">candidate division WOR-3 bacterium</name>
    <dbReference type="NCBI Taxonomy" id="2052148"/>
    <lineage>
        <taxon>Bacteria</taxon>
        <taxon>Bacteria division WOR-3</taxon>
    </lineage>
</organism>
<dbReference type="Proteomes" id="UP000779900">
    <property type="component" value="Unassembled WGS sequence"/>
</dbReference>
<keyword evidence="3" id="KW-0121">Carboxypeptidase</keyword>
<sequence>MKYLVCVLLCAAAAFGSPDVLARVRDGETKLPLVGATVMSEGSDIMAVTDSSGQCLVVAAPRRGGALVASRQGYLDQALTGAWLAKPGQDTVVIDFLLCPKRPVEVGRVAASADSSVATTSAGAAAESPAAAESKRSDGGFGGAGSAAGQLATEARRTEGVEESRSPAGTASVEGTVSDAETGLPVPAARIAVEGTEMEAVSDSEGRYVLEYVSAGRHKLLVTCSGYANAYTVLRFVKDWVVTANLYLRKTASKPTSAK</sequence>
<name>A0A937XGX5_UNCW3</name>
<gene>
    <name evidence="3" type="ORF">FJY68_08355</name>
</gene>
<evidence type="ECO:0000313" key="4">
    <source>
        <dbReference type="Proteomes" id="UP000779900"/>
    </source>
</evidence>
<proteinExistence type="predicted"/>
<accession>A0A937XGX5</accession>
<evidence type="ECO:0000256" key="1">
    <source>
        <dbReference type="SAM" id="MobiDB-lite"/>
    </source>
</evidence>
<feature type="compositionally biased region" description="Low complexity" evidence="1">
    <location>
        <begin position="117"/>
        <end position="132"/>
    </location>
</feature>
<dbReference type="EMBL" id="VGIR01000046">
    <property type="protein sequence ID" value="MBM3331846.1"/>
    <property type="molecule type" value="Genomic_DNA"/>
</dbReference>
<evidence type="ECO:0000313" key="3">
    <source>
        <dbReference type="EMBL" id="MBM3331846.1"/>
    </source>
</evidence>
<feature type="compositionally biased region" description="Basic and acidic residues" evidence="1">
    <location>
        <begin position="154"/>
        <end position="165"/>
    </location>
</feature>
<dbReference type="Pfam" id="PF13620">
    <property type="entry name" value="CarboxypepD_reg"/>
    <property type="match status" value="1"/>
</dbReference>
<feature type="region of interest" description="Disordered" evidence="1">
    <location>
        <begin position="117"/>
        <end position="179"/>
    </location>
</feature>
<protein>
    <submittedName>
        <fullName evidence="3">Carboxypeptidase-like regulatory domain-containing protein</fullName>
    </submittedName>
</protein>
<dbReference type="GO" id="GO:0004180">
    <property type="term" value="F:carboxypeptidase activity"/>
    <property type="evidence" value="ECO:0007669"/>
    <property type="project" value="UniProtKB-KW"/>
</dbReference>
<comment type="caution">
    <text evidence="3">The sequence shown here is derived from an EMBL/GenBank/DDBJ whole genome shotgun (WGS) entry which is preliminary data.</text>
</comment>
<dbReference type="Gene3D" id="2.60.40.1120">
    <property type="entry name" value="Carboxypeptidase-like, regulatory domain"/>
    <property type="match status" value="1"/>
</dbReference>
<keyword evidence="3" id="KW-0378">Hydrolase</keyword>
<dbReference type="SUPFAM" id="SSF49464">
    <property type="entry name" value="Carboxypeptidase regulatory domain-like"/>
    <property type="match status" value="2"/>
</dbReference>
<dbReference type="AlphaFoldDB" id="A0A937XGX5"/>
<reference evidence="3" key="1">
    <citation type="submission" date="2019-03" db="EMBL/GenBank/DDBJ databases">
        <title>Lake Tanganyika Metagenome-Assembled Genomes (MAGs).</title>
        <authorList>
            <person name="Tran P."/>
        </authorList>
    </citation>
    <scope>NUCLEOTIDE SEQUENCE</scope>
    <source>
        <strain evidence="3">K_DeepCast_150m_m2_040</strain>
    </source>
</reference>
<feature type="signal peptide" evidence="2">
    <location>
        <begin position="1"/>
        <end position="22"/>
    </location>
</feature>
<feature type="chain" id="PRO_5037036811" evidence="2">
    <location>
        <begin position="23"/>
        <end position="259"/>
    </location>
</feature>
<dbReference type="InterPro" id="IPR008969">
    <property type="entry name" value="CarboxyPept-like_regulatory"/>
</dbReference>